<accession>A0A381XLW1</accession>
<protein>
    <submittedName>
        <fullName evidence="1">Uncharacterized protein</fullName>
    </submittedName>
</protein>
<gene>
    <name evidence="1" type="ORF">METZ01_LOCUS118285</name>
</gene>
<proteinExistence type="predicted"/>
<sequence length="57" mass="6753">MNGEEKEILIVNSKRRLYYPIGGEGLQYIVEGPTRLEFISRYPVIKKKKQSHPYHFT</sequence>
<reference evidence="1" key="1">
    <citation type="submission" date="2018-05" db="EMBL/GenBank/DDBJ databases">
        <authorList>
            <person name="Lanie J.A."/>
            <person name="Ng W.-L."/>
            <person name="Kazmierczak K.M."/>
            <person name="Andrzejewski T.M."/>
            <person name="Davidsen T.M."/>
            <person name="Wayne K.J."/>
            <person name="Tettelin H."/>
            <person name="Glass J.I."/>
            <person name="Rusch D."/>
            <person name="Podicherti R."/>
            <person name="Tsui H.-C.T."/>
            <person name="Winkler M.E."/>
        </authorList>
    </citation>
    <scope>NUCLEOTIDE SEQUENCE</scope>
</reference>
<name>A0A381XLW1_9ZZZZ</name>
<organism evidence="1">
    <name type="scientific">marine metagenome</name>
    <dbReference type="NCBI Taxonomy" id="408172"/>
    <lineage>
        <taxon>unclassified sequences</taxon>
        <taxon>metagenomes</taxon>
        <taxon>ecological metagenomes</taxon>
    </lineage>
</organism>
<dbReference type="AlphaFoldDB" id="A0A381XLW1"/>
<dbReference type="EMBL" id="UINC01015559">
    <property type="protein sequence ID" value="SVA65431.1"/>
    <property type="molecule type" value="Genomic_DNA"/>
</dbReference>
<feature type="non-terminal residue" evidence="1">
    <location>
        <position position="57"/>
    </location>
</feature>
<evidence type="ECO:0000313" key="1">
    <source>
        <dbReference type="EMBL" id="SVA65431.1"/>
    </source>
</evidence>